<evidence type="ECO:0000313" key="2">
    <source>
        <dbReference type="EMBL" id="GFR49153.1"/>
    </source>
</evidence>
<accession>A0AAD3DWH7</accession>
<comment type="caution">
    <text evidence="2">The sequence shown here is derived from an EMBL/GenBank/DDBJ whole genome shotgun (WGS) entry which is preliminary data.</text>
</comment>
<feature type="non-terminal residue" evidence="2">
    <location>
        <position position="163"/>
    </location>
</feature>
<organism evidence="2 3">
    <name type="scientific">Astrephomene gubernaculifera</name>
    <dbReference type="NCBI Taxonomy" id="47775"/>
    <lineage>
        <taxon>Eukaryota</taxon>
        <taxon>Viridiplantae</taxon>
        <taxon>Chlorophyta</taxon>
        <taxon>core chlorophytes</taxon>
        <taxon>Chlorophyceae</taxon>
        <taxon>CS clade</taxon>
        <taxon>Chlamydomonadales</taxon>
        <taxon>Astrephomenaceae</taxon>
        <taxon>Astrephomene</taxon>
    </lineage>
</organism>
<keyword evidence="3" id="KW-1185">Reference proteome</keyword>
<evidence type="ECO:0000313" key="3">
    <source>
        <dbReference type="Proteomes" id="UP001054857"/>
    </source>
</evidence>
<protein>
    <submittedName>
        <fullName evidence="2">Uncharacterized protein</fullName>
    </submittedName>
</protein>
<dbReference type="AlphaFoldDB" id="A0AAD3DWH7"/>
<gene>
    <name evidence="2" type="ORF">Agub_g11172</name>
</gene>
<proteinExistence type="predicted"/>
<reference evidence="2 3" key="1">
    <citation type="journal article" date="2021" name="Sci. Rep.">
        <title>Genome sequencing of the multicellular alga Astrephomene provides insights into convergent evolution of germ-soma differentiation.</title>
        <authorList>
            <person name="Yamashita S."/>
            <person name="Yamamoto K."/>
            <person name="Matsuzaki R."/>
            <person name="Suzuki S."/>
            <person name="Yamaguchi H."/>
            <person name="Hirooka S."/>
            <person name="Minakuchi Y."/>
            <person name="Miyagishima S."/>
            <person name="Kawachi M."/>
            <person name="Toyoda A."/>
            <person name="Nozaki H."/>
        </authorList>
    </citation>
    <scope>NUCLEOTIDE SEQUENCE [LARGE SCALE GENOMIC DNA]</scope>
    <source>
        <strain evidence="2 3">NIES-4017</strain>
    </source>
</reference>
<name>A0AAD3DWH7_9CHLO</name>
<evidence type="ECO:0000256" key="1">
    <source>
        <dbReference type="SAM" id="MobiDB-lite"/>
    </source>
</evidence>
<dbReference type="EMBL" id="BMAR01000028">
    <property type="protein sequence ID" value="GFR49153.1"/>
    <property type="molecule type" value="Genomic_DNA"/>
</dbReference>
<feature type="compositionally biased region" description="Low complexity" evidence="1">
    <location>
        <begin position="137"/>
        <end position="154"/>
    </location>
</feature>
<sequence>MASDLKHRLEDYVAARLHSFAARFASQHAPHLPPADVHQAVQEELRAAPPRTHIELLLLTTTTTLRAGEQQQQPQHPGSCALAAPPPAQQQHRGLPPSPPPLPSSSPSQALPHAALVAGRPHPAARLPAQALPYGSQPPRQEGQQEGPECRQQGTQQGACKQH</sequence>
<feature type="region of interest" description="Disordered" evidence="1">
    <location>
        <begin position="65"/>
        <end position="163"/>
    </location>
</feature>
<dbReference type="Proteomes" id="UP001054857">
    <property type="component" value="Unassembled WGS sequence"/>
</dbReference>